<protein>
    <submittedName>
        <fullName evidence="2">Uncharacterized protein</fullName>
    </submittedName>
</protein>
<gene>
    <name evidence="2" type="ORF">FA13DRAFT_1796085</name>
</gene>
<evidence type="ECO:0000313" key="3">
    <source>
        <dbReference type="Proteomes" id="UP000298030"/>
    </source>
</evidence>
<organism evidence="2 3">
    <name type="scientific">Coprinellus micaceus</name>
    <name type="common">Glistening ink-cap mushroom</name>
    <name type="synonym">Coprinus micaceus</name>
    <dbReference type="NCBI Taxonomy" id="71717"/>
    <lineage>
        <taxon>Eukaryota</taxon>
        <taxon>Fungi</taxon>
        <taxon>Dikarya</taxon>
        <taxon>Basidiomycota</taxon>
        <taxon>Agaricomycotina</taxon>
        <taxon>Agaricomycetes</taxon>
        <taxon>Agaricomycetidae</taxon>
        <taxon>Agaricales</taxon>
        <taxon>Agaricineae</taxon>
        <taxon>Psathyrellaceae</taxon>
        <taxon>Coprinellus</taxon>
    </lineage>
</organism>
<accession>A0A4Y7SVV4</accession>
<dbReference type="AlphaFoldDB" id="A0A4Y7SVV4"/>
<reference evidence="2 3" key="1">
    <citation type="journal article" date="2019" name="Nat. Ecol. Evol.">
        <title>Megaphylogeny resolves global patterns of mushroom evolution.</title>
        <authorList>
            <person name="Varga T."/>
            <person name="Krizsan K."/>
            <person name="Foldi C."/>
            <person name="Dima B."/>
            <person name="Sanchez-Garcia M."/>
            <person name="Sanchez-Ramirez S."/>
            <person name="Szollosi G.J."/>
            <person name="Szarkandi J.G."/>
            <person name="Papp V."/>
            <person name="Albert L."/>
            <person name="Andreopoulos W."/>
            <person name="Angelini C."/>
            <person name="Antonin V."/>
            <person name="Barry K.W."/>
            <person name="Bougher N.L."/>
            <person name="Buchanan P."/>
            <person name="Buyck B."/>
            <person name="Bense V."/>
            <person name="Catcheside P."/>
            <person name="Chovatia M."/>
            <person name="Cooper J."/>
            <person name="Damon W."/>
            <person name="Desjardin D."/>
            <person name="Finy P."/>
            <person name="Geml J."/>
            <person name="Haridas S."/>
            <person name="Hughes K."/>
            <person name="Justo A."/>
            <person name="Karasinski D."/>
            <person name="Kautmanova I."/>
            <person name="Kiss B."/>
            <person name="Kocsube S."/>
            <person name="Kotiranta H."/>
            <person name="LaButti K.M."/>
            <person name="Lechner B.E."/>
            <person name="Liimatainen K."/>
            <person name="Lipzen A."/>
            <person name="Lukacs Z."/>
            <person name="Mihaltcheva S."/>
            <person name="Morgado L.N."/>
            <person name="Niskanen T."/>
            <person name="Noordeloos M.E."/>
            <person name="Ohm R.A."/>
            <person name="Ortiz-Santana B."/>
            <person name="Ovrebo C."/>
            <person name="Racz N."/>
            <person name="Riley R."/>
            <person name="Savchenko A."/>
            <person name="Shiryaev A."/>
            <person name="Soop K."/>
            <person name="Spirin V."/>
            <person name="Szebenyi C."/>
            <person name="Tomsovsky M."/>
            <person name="Tulloss R.E."/>
            <person name="Uehling J."/>
            <person name="Grigoriev I.V."/>
            <person name="Vagvolgyi C."/>
            <person name="Papp T."/>
            <person name="Martin F.M."/>
            <person name="Miettinen O."/>
            <person name="Hibbett D.S."/>
            <person name="Nagy L.G."/>
        </authorList>
    </citation>
    <scope>NUCLEOTIDE SEQUENCE [LARGE SCALE GENOMIC DNA]</scope>
    <source>
        <strain evidence="2 3">FP101781</strain>
    </source>
</reference>
<proteinExistence type="predicted"/>
<feature type="region of interest" description="Disordered" evidence="1">
    <location>
        <begin position="54"/>
        <end position="82"/>
    </location>
</feature>
<comment type="caution">
    <text evidence="2">The sequence shown here is derived from an EMBL/GenBank/DDBJ whole genome shotgun (WGS) entry which is preliminary data.</text>
</comment>
<evidence type="ECO:0000256" key="1">
    <source>
        <dbReference type="SAM" id="MobiDB-lite"/>
    </source>
</evidence>
<evidence type="ECO:0000313" key="2">
    <source>
        <dbReference type="EMBL" id="TEB26006.1"/>
    </source>
</evidence>
<feature type="compositionally biased region" description="Low complexity" evidence="1">
    <location>
        <begin position="270"/>
        <end position="286"/>
    </location>
</feature>
<sequence length="302" mass="32173">MCTLNANCGKARSCLDTAPITSGGEPLSSPAPLRIQEGMGCFGRVLELPRGGNGWIGSATDGTVKDTGQRPDTPPTSSLRPVHHLPSSHLSLCHLTIPPCRHLPALGATPPSGDRSQPAPLRANSAAGTCPVHPGRTLQEKQHPRGPSIFNIGTDLPRPFLPTVAATAPPLPDPLPSAVHRQRRDSATPTHRHPPSGAIDENAAARNVTLGTGAPSRRNLAHHTPPQPQQQQQQQQRHLPHPLPFPRQPRRQHLNESAGTEAGVLLRGDAASSSTATTTPTFIFSSQPLRNNPHPHLQHRAK</sequence>
<dbReference type="EMBL" id="QPFP01000052">
    <property type="protein sequence ID" value="TEB26006.1"/>
    <property type="molecule type" value="Genomic_DNA"/>
</dbReference>
<keyword evidence="3" id="KW-1185">Reference proteome</keyword>
<feature type="region of interest" description="Disordered" evidence="1">
    <location>
        <begin position="106"/>
        <end position="302"/>
    </location>
</feature>
<dbReference type="Proteomes" id="UP000298030">
    <property type="component" value="Unassembled WGS sequence"/>
</dbReference>
<name>A0A4Y7SVV4_COPMI</name>